<proteinExistence type="predicted"/>
<reference evidence="2" key="1">
    <citation type="submission" date="2009-08" db="EMBL/GenBank/DDBJ databases">
        <title>Annotation of Salpingoeca rosetta.</title>
        <authorList>
            <consortium name="The Broad Institute Genome Sequencing Platform"/>
            <person name="Russ C."/>
            <person name="Cuomo C."/>
            <person name="Burger G."/>
            <person name="Gray M.W."/>
            <person name="Holland P.W.H."/>
            <person name="King N."/>
            <person name="Lang F.B.F."/>
            <person name="Roger A.J."/>
            <person name="Ruiz-Trillo I."/>
            <person name="Young S.K."/>
            <person name="Zeng Q."/>
            <person name="Gargeya S."/>
            <person name="Alvarado L."/>
            <person name="Berlin A."/>
            <person name="Chapman S.B."/>
            <person name="Chen Z."/>
            <person name="Freedman E."/>
            <person name="Gellesch M."/>
            <person name="Goldberg J."/>
            <person name="Griggs A."/>
            <person name="Gujja S."/>
            <person name="Heilman E."/>
            <person name="Heiman D."/>
            <person name="Howarth C."/>
            <person name="Mehta T."/>
            <person name="Neiman D."/>
            <person name="Pearson M."/>
            <person name="Roberts A."/>
            <person name="Saif S."/>
            <person name="Shea T."/>
            <person name="Shenoy N."/>
            <person name="Sisk P."/>
            <person name="Stolte C."/>
            <person name="Sykes S."/>
            <person name="White J."/>
            <person name="Yandava C."/>
            <person name="Haas B."/>
            <person name="Nusbaum C."/>
            <person name="Birren B."/>
        </authorList>
    </citation>
    <scope>NUCLEOTIDE SEQUENCE [LARGE SCALE GENOMIC DNA]</scope>
    <source>
        <strain evidence="2">ATCC 50818</strain>
    </source>
</reference>
<dbReference type="GO" id="GO:0016020">
    <property type="term" value="C:membrane"/>
    <property type="evidence" value="ECO:0007669"/>
    <property type="project" value="GOC"/>
</dbReference>
<dbReference type="AlphaFoldDB" id="F2UA43"/>
<dbReference type="Gene3D" id="3.90.550.20">
    <property type="match status" value="1"/>
</dbReference>
<evidence type="ECO:0000256" key="1">
    <source>
        <dbReference type="ARBA" id="ARBA00022679"/>
    </source>
</evidence>
<dbReference type="OrthoDB" id="9978933at2759"/>
<protein>
    <submittedName>
        <fullName evidence="2">Uncharacterized protein</fullName>
    </submittedName>
</protein>
<dbReference type="InParanoid" id="F2UA43"/>
<gene>
    <name evidence="2" type="ORF">PTSG_05326</name>
</gene>
<dbReference type="PANTHER" id="PTHR32385">
    <property type="entry name" value="MANNOSYL PHOSPHORYLINOSITOL CERAMIDE SYNTHASE"/>
    <property type="match status" value="1"/>
</dbReference>
<dbReference type="GO" id="GO:0051999">
    <property type="term" value="P:mannosyl-inositol phosphorylceramide biosynthetic process"/>
    <property type="evidence" value="ECO:0007669"/>
    <property type="project" value="TreeGrafter"/>
</dbReference>
<evidence type="ECO:0000313" key="3">
    <source>
        <dbReference type="Proteomes" id="UP000007799"/>
    </source>
</evidence>
<accession>F2UA43</accession>
<organism evidence="3">
    <name type="scientific">Salpingoeca rosetta (strain ATCC 50818 / BSB-021)</name>
    <dbReference type="NCBI Taxonomy" id="946362"/>
    <lineage>
        <taxon>Eukaryota</taxon>
        <taxon>Choanoflagellata</taxon>
        <taxon>Craspedida</taxon>
        <taxon>Salpingoecidae</taxon>
        <taxon>Salpingoeca</taxon>
    </lineage>
</organism>
<dbReference type="GO" id="GO:0000030">
    <property type="term" value="F:mannosyltransferase activity"/>
    <property type="evidence" value="ECO:0007669"/>
    <property type="project" value="TreeGrafter"/>
</dbReference>
<dbReference type="PANTHER" id="PTHR32385:SF15">
    <property type="entry name" value="INOSITOL PHOSPHOCERAMIDE MANNOSYLTRANSFERASE 1"/>
    <property type="match status" value="1"/>
</dbReference>
<dbReference type="RefSeq" id="XP_004993899.1">
    <property type="nucleotide sequence ID" value="XM_004993842.1"/>
</dbReference>
<dbReference type="InterPro" id="IPR051706">
    <property type="entry name" value="Glycosyltransferase_domain"/>
</dbReference>
<evidence type="ECO:0000313" key="2">
    <source>
        <dbReference type="EMBL" id="EGD73618.1"/>
    </source>
</evidence>
<keyword evidence="1" id="KW-0808">Transferase</keyword>
<dbReference type="EMBL" id="GL832966">
    <property type="protein sequence ID" value="EGD73618.1"/>
    <property type="molecule type" value="Genomic_DNA"/>
</dbReference>
<dbReference type="Pfam" id="PF04488">
    <property type="entry name" value="Gly_transf_sug"/>
    <property type="match status" value="1"/>
</dbReference>
<dbReference type="Proteomes" id="UP000007799">
    <property type="component" value="Unassembled WGS sequence"/>
</dbReference>
<dbReference type="KEGG" id="sre:PTSG_05326"/>
<dbReference type="SUPFAM" id="SSF53448">
    <property type="entry name" value="Nucleotide-diphospho-sugar transferases"/>
    <property type="match status" value="1"/>
</dbReference>
<sequence>MPRCGRGLVLTVAAAVAVALALVSVFGLGRDERAERRRMRHALLAPYTEPKCGAIPRHVHFIHNLWDDNALSDKELTALQTWMRGNKGWDVHIWDRQKLTTLFTALGKGTAAMWNRVRAVPNHGQRSDLARYLLLSVLGGVYADIDVYAKDKSLDDLIGCDRSIPATFVGVTEAVLTEEEQAYLATEMGHEPVRDRVANYFFASAPGGDCRECRAWEKMKCSRRTACCSQRDPT</sequence>
<name>F2UA43_SALR5</name>
<dbReference type="GeneID" id="16074478"/>
<dbReference type="InterPro" id="IPR007577">
    <property type="entry name" value="GlycoTrfase_DXD_sugar-bd_CS"/>
</dbReference>
<dbReference type="InterPro" id="IPR029044">
    <property type="entry name" value="Nucleotide-diphossugar_trans"/>
</dbReference>
<keyword evidence="3" id="KW-1185">Reference proteome</keyword>